<feature type="transmembrane region" description="Helical" evidence="7">
    <location>
        <begin position="283"/>
        <end position="304"/>
    </location>
</feature>
<evidence type="ECO:0000313" key="10">
    <source>
        <dbReference type="EMBL" id="PSK34146.1"/>
    </source>
</evidence>
<dbReference type="GO" id="GO:0030659">
    <property type="term" value="C:cytoplasmic vesicle membrane"/>
    <property type="evidence" value="ECO:0007669"/>
    <property type="project" value="UniProtKB-SubCell"/>
</dbReference>
<evidence type="ECO:0000256" key="6">
    <source>
        <dbReference type="ARBA" id="ARBA00023136"/>
    </source>
</evidence>
<feature type="transmembrane region" description="Helical" evidence="7">
    <location>
        <begin position="140"/>
        <end position="160"/>
    </location>
</feature>
<evidence type="ECO:0000256" key="3">
    <source>
        <dbReference type="ARBA" id="ARBA00011182"/>
    </source>
</evidence>
<evidence type="ECO:0000256" key="5">
    <source>
        <dbReference type="ARBA" id="ARBA00022989"/>
    </source>
</evidence>
<dbReference type="Proteomes" id="UP000243723">
    <property type="component" value="Unassembled WGS sequence"/>
</dbReference>
<dbReference type="OrthoDB" id="5547497at2759"/>
<comment type="function">
    <text evidence="1 7">Involved in the import of GDP-mannose from the cytoplasm into the Golgi lumen.</text>
</comment>
<feature type="domain" description="EamA" evidence="9">
    <location>
        <begin position="225"/>
        <end position="360"/>
    </location>
</feature>
<evidence type="ECO:0000256" key="4">
    <source>
        <dbReference type="ARBA" id="ARBA00022692"/>
    </source>
</evidence>
<keyword evidence="7" id="KW-0333">Golgi apparatus</keyword>
<feature type="region of interest" description="Disordered" evidence="8">
    <location>
        <begin position="1"/>
        <end position="37"/>
    </location>
</feature>
<feature type="compositionally biased region" description="Basic and acidic residues" evidence="8">
    <location>
        <begin position="1"/>
        <end position="20"/>
    </location>
</feature>
<dbReference type="InterPro" id="IPR037185">
    <property type="entry name" value="EmrE-like"/>
</dbReference>
<feature type="transmembrane region" description="Helical" evidence="7">
    <location>
        <begin position="258"/>
        <end position="277"/>
    </location>
</feature>
<evidence type="ECO:0000259" key="9">
    <source>
        <dbReference type="Pfam" id="PF00892"/>
    </source>
</evidence>
<comment type="similarity">
    <text evidence="2 7">Belongs to the TPT transporter family. SLC35D subfamily.</text>
</comment>
<keyword evidence="4 7" id="KW-0812">Transmembrane</keyword>
<keyword evidence="7" id="KW-0762">Sugar transport</keyword>
<accession>A0A2P7YDV8</accession>
<feature type="transmembrane region" description="Helical" evidence="7">
    <location>
        <begin position="166"/>
        <end position="185"/>
    </location>
</feature>
<name>A0A2P7YDV8_9PEZI</name>
<dbReference type="STRING" id="40998.A0A2P7YDV8"/>
<dbReference type="InterPro" id="IPR000620">
    <property type="entry name" value="EamA_dom"/>
</dbReference>
<evidence type="ECO:0000313" key="11">
    <source>
        <dbReference type="Proteomes" id="UP000243723"/>
    </source>
</evidence>
<feature type="transmembrane region" description="Helical" evidence="7">
    <location>
        <begin position="68"/>
        <end position="86"/>
    </location>
</feature>
<feature type="transmembrane region" description="Helical" evidence="7">
    <location>
        <begin position="225"/>
        <end position="246"/>
    </location>
</feature>
<sequence>MVTDNRHQGDVVLSETEKDGLLSPGLSDTSDSASRSDSMIDEKDAFLDLGQDEEAAIIHKPAVARSSVAFWILCNITSTVAIVFINKSIFKSPHFHGAQFFFASYHLLLTYGLLTLLSSPLPQLSSLRTFERRSTSVRSILPLAASMSLTVVFLNTSLAFCSVPFYQTARVLLTPVVAAINYFFFSKSIPRQAAYMLAPICAGVAFMAYCDTRNATNKGNSTSPFGAAFALCGVLISSVYTVWIGTFHEKLDMNSTQLLHAQSPVGAGLLFVMGVISGKVPDFGSFGAGMWIAMLLSGLCAMMINLSQFKVIGLAGPVAGTIVGQVKTIVIVVIGWIQLGKAVNMDSIVGVLVAIAGVCGYMWADHHFKKRT</sequence>
<keyword evidence="5 7" id="KW-1133">Transmembrane helix</keyword>
<feature type="compositionally biased region" description="Low complexity" evidence="8">
    <location>
        <begin position="27"/>
        <end position="37"/>
    </location>
</feature>
<evidence type="ECO:0000256" key="2">
    <source>
        <dbReference type="ARBA" id="ARBA00010425"/>
    </source>
</evidence>
<dbReference type="PANTHER" id="PTHR11132">
    <property type="entry name" value="SOLUTE CARRIER FAMILY 35"/>
    <property type="match status" value="1"/>
</dbReference>
<dbReference type="EMBL" id="NHZQ01000447">
    <property type="protein sequence ID" value="PSK34146.1"/>
    <property type="molecule type" value="Genomic_DNA"/>
</dbReference>
<dbReference type="AlphaFoldDB" id="A0A2P7YDV8"/>
<gene>
    <name evidence="10" type="ORF">B9Z65_8472</name>
</gene>
<keyword evidence="6 7" id="KW-0472">Membrane</keyword>
<proteinExistence type="inferred from homology"/>
<comment type="subcellular location">
    <subcellularLocation>
        <location evidence="7">Golgi apparatus membrane</location>
        <topology evidence="7">Multi-pass membrane protein</topology>
    </subcellularLocation>
    <subcellularLocation>
        <location evidence="7">Cytoplasmic vesicle membrane</location>
        <topology evidence="7">Multi-pass membrane protein</topology>
    </subcellularLocation>
    <subcellularLocation>
        <location evidence="7">Endoplasmic reticulum membrane</location>
        <topology evidence="7">Multi-pass membrane protein</topology>
    </subcellularLocation>
</comment>
<keyword evidence="7" id="KW-0968">Cytoplasmic vesicle</keyword>
<dbReference type="Pfam" id="PF00892">
    <property type="entry name" value="EamA"/>
    <property type="match status" value="1"/>
</dbReference>
<dbReference type="InterPro" id="IPR050186">
    <property type="entry name" value="TPT_transporter"/>
</dbReference>
<feature type="transmembrane region" description="Helical" evidence="7">
    <location>
        <begin position="311"/>
        <end position="337"/>
    </location>
</feature>
<comment type="subunit">
    <text evidence="3 7">Homooligomer.</text>
</comment>
<feature type="transmembrane region" description="Helical" evidence="7">
    <location>
        <begin position="192"/>
        <end position="209"/>
    </location>
</feature>
<keyword evidence="11" id="KW-1185">Reference proteome</keyword>
<feature type="transmembrane region" description="Helical" evidence="7">
    <location>
        <begin position="343"/>
        <end position="364"/>
    </location>
</feature>
<comment type="caution">
    <text evidence="10">The sequence shown here is derived from an EMBL/GenBank/DDBJ whole genome shotgun (WGS) entry which is preliminary data.</text>
</comment>
<dbReference type="GO" id="GO:0005789">
    <property type="term" value="C:endoplasmic reticulum membrane"/>
    <property type="evidence" value="ECO:0007669"/>
    <property type="project" value="UniProtKB-SubCell"/>
</dbReference>
<evidence type="ECO:0000256" key="1">
    <source>
        <dbReference type="ARBA" id="ARBA00003420"/>
    </source>
</evidence>
<keyword evidence="7" id="KW-0813">Transport</keyword>
<organism evidence="10 11">
    <name type="scientific">Elsinoe australis</name>
    <dbReference type="NCBI Taxonomy" id="40998"/>
    <lineage>
        <taxon>Eukaryota</taxon>
        <taxon>Fungi</taxon>
        <taxon>Dikarya</taxon>
        <taxon>Ascomycota</taxon>
        <taxon>Pezizomycotina</taxon>
        <taxon>Dothideomycetes</taxon>
        <taxon>Dothideomycetidae</taxon>
        <taxon>Myriangiales</taxon>
        <taxon>Elsinoaceae</taxon>
        <taxon>Elsinoe</taxon>
    </lineage>
</organism>
<feature type="transmembrane region" description="Helical" evidence="7">
    <location>
        <begin position="98"/>
        <end position="119"/>
    </location>
</feature>
<dbReference type="SUPFAM" id="SSF103481">
    <property type="entry name" value="Multidrug resistance efflux transporter EmrE"/>
    <property type="match status" value="1"/>
</dbReference>
<evidence type="ECO:0000256" key="7">
    <source>
        <dbReference type="RuleBase" id="RU367097"/>
    </source>
</evidence>
<keyword evidence="7" id="KW-0256">Endoplasmic reticulum</keyword>
<protein>
    <recommendedName>
        <fullName evidence="7">GDP-mannose transporter</fullName>
        <shortName evidence="7">GMT</shortName>
    </recommendedName>
</protein>
<reference evidence="10 11" key="1">
    <citation type="submission" date="2017-05" db="EMBL/GenBank/DDBJ databases">
        <title>Draft genome sequence of Elsinoe australis.</title>
        <authorList>
            <person name="Cheng Q."/>
        </authorList>
    </citation>
    <scope>NUCLEOTIDE SEQUENCE [LARGE SCALE GENOMIC DNA]</scope>
    <source>
        <strain evidence="10 11">NL1</strain>
    </source>
</reference>
<dbReference type="GO" id="GO:0000139">
    <property type="term" value="C:Golgi membrane"/>
    <property type="evidence" value="ECO:0007669"/>
    <property type="project" value="UniProtKB-SubCell"/>
</dbReference>
<evidence type="ECO:0000256" key="8">
    <source>
        <dbReference type="SAM" id="MobiDB-lite"/>
    </source>
</evidence>